<gene>
    <name evidence="2" type="ORF">Ldro_2406</name>
</gene>
<evidence type="ECO:0000256" key="1">
    <source>
        <dbReference type="SAM" id="Phobius"/>
    </source>
</evidence>
<name>A0A0W0SS58_9GAMM</name>
<keyword evidence="3" id="KW-1185">Reference proteome</keyword>
<evidence type="ECO:0000313" key="2">
    <source>
        <dbReference type="EMBL" id="KTC86081.1"/>
    </source>
</evidence>
<dbReference type="Proteomes" id="UP000054736">
    <property type="component" value="Unassembled WGS sequence"/>
</dbReference>
<protein>
    <submittedName>
        <fullName evidence="2">Uncharacterized protein</fullName>
    </submittedName>
</protein>
<keyword evidence="1" id="KW-1133">Transmembrane helix</keyword>
<accession>A0A0W0SS58</accession>
<evidence type="ECO:0000313" key="3">
    <source>
        <dbReference type="Proteomes" id="UP000054736"/>
    </source>
</evidence>
<keyword evidence="1" id="KW-0812">Transmembrane</keyword>
<proteinExistence type="predicted"/>
<dbReference type="AlphaFoldDB" id="A0A0W0SS58"/>
<keyword evidence="1" id="KW-0472">Membrane</keyword>
<comment type="caution">
    <text evidence="2">The sequence shown here is derived from an EMBL/GenBank/DDBJ whole genome shotgun (WGS) entry which is preliminary data.</text>
</comment>
<reference evidence="2 3" key="1">
    <citation type="submission" date="2015-11" db="EMBL/GenBank/DDBJ databases">
        <title>Genomic analysis of 38 Legionella species identifies large and diverse effector repertoires.</title>
        <authorList>
            <person name="Burstein D."/>
            <person name="Amaro F."/>
            <person name="Zusman T."/>
            <person name="Lifshitz Z."/>
            <person name="Cohen O."/>
            <person name="Gilbert J.A."/>
            <person name="Pupko T."/>
            <person name="Shuman H.A."/>
            <person name="Segal G."/>
        </authorList>
    </citation>
    <scope>NUCLEOTIDE SEQUENCE [LARGE SCALE GENOMIC DNA]</scope>
    <source>
        <strain evidence="2 3">ATCC 700990</strain>
    </source>
</reference>
<sequence>MELGHLLSGKPINYNYFLHPDRTMNFIYALCLFFIGYFIAKRLSLVTESNHVSSTLCLLYNFYHVFCR</sequence>
<feature type="transmembrane region" description="Helical" evidence="1">
    <location>
        <begin position="23"/>
        <end position="40"/>
    </location>
</feature>
<dbReference type="EMBL" id="LNXY01000027">
    <property type="protein sequence ID" value="KTC86081.1"/>
    <property type="molecule type" value="Genomic_DNA"/>
</dbReference>
<organism evidence="2 3">
    <name type="scientific">Legionella drozanskii LLAP-1</name>
    <dbReference type="NCBI Taxonomy" id="1212489"/>
    <lineage>
        <taxon>Bacteria</taxon>
        <taxon>Pseudomonadati</taxon>
        <taxon>Pseudomonadota</taxon>
        <taxon>Gammaproteobacteria</taxon>
        <taxon>Legionellales</taxon>
        <taxon>Legionellaceae</taxon>
        <taxon>Legionella</taxon>
    </lineage>
</organism>
<dbReference type="STRING" id="1212489.Ldro_2406"/>